<dbReference type="Gene3D" id="2.30.38.10">
    <property type="entry name" value="Luciferase, Domain 3"/>
    <property type="match status" value="1"/>
</dbReference>
<evidence type="ECO:0000313" key="8">
    <source>
        <dbReference type="Proteomes" id="UP001597260"/>
    </source>
</evidence>
<dbReference type="InterPro" id="IPR036736">
    <property type="entry name" value="ACP-like_sf"/>
</dbReference>
<keyword evidence="2" id="KW-0596">Phosphopantetheine</keyword>
<dbReference type="SUPFAM" id="SSF47336">
    <property type="entry name" value="ACP-like"/>
    <property type="match status" value="1"/>
</dbReference>
<evidence type="ECO:0000256" key="1">
    <source>
        <dbReference type="ARBA" id="ARBA00001957"/>
    </source>
</evidence>
<dbReference type="EMBL" id="JBHTMP010000042">
    <property type="protein sequence ID" value="MFD1324090.1"/>
    <property type="molecule type" value="Genomic_DNA"/>
</dbReference>
<dbReference type="Pfam" id="PF00668">
    <property type="entry name" value="Condensation"/>
    <property type="match status" value="1"/>
</dbReference>
<dbReference type="Pfam" id="PF00501">
    <property type="entry name" value="AMP-binding"/>
    <property type="match status" value="1"/>
</dbReference>
<dbReference type="InterPro" id="IPR010080">
    <property type="entry name" value="Thioester_reductase-like_dom"/>
</dbReference>
<dbReference type="InterPro" id="IPR025110">
    <property type="entry name" value="AMP-bd_C"/>
</dbReference>
<evidence type="ECO:0000313" key="7">
    <source>
        <dbReference type="EMBL" id="MFD1324090.1"/>
    </source>
</evidence>
<dbReference type="InterPro" id="IPR009081">
    <property type="entry name" value="PP-bd_ACP"/>
</dbReference>
<dbReference type="Gene3D" id="3.30.300.30">
    <property type="match status" value="1"/>
</dbReference>
<dbReference type="Gene3D" id="3.40.50.980">
    <property type="match status" value="2"/>
</dbReference>
<comment type="caution">
    <text evidence="7">The sequence shown here is derived from an EMBL/GenBank/DDBJ whole genome shotgun (WGS) entry which is preliminary data.</text>
</comment>
<dbReference type="NCBIfam" id="TIGR01746">
    <property type="entry name" value="Thioester-redct"/>
    <property type="match status" value="1"/>
</dbReference>
<dbReference type="InterPro" id="IPR013120">
    <property type="entry name" value="FAR_NAD-bd"/>
</dbReference>
<dbReference type="InterPro" id="IPR010071">
    <property type="entry name" value="AA_adenyl_dom"/>
</dbReference>
<keyword evidence="4" id="KW-0436">Ligase</keyword>
<evidence type="ECO:0000256" key="3">
    <source>
        <dbReference type="ARBA" id="ARBA00022553"/>
    </source>
</evidence>
<evidence type="ECO:0000256" key="5">
    <source>
        <dbReference type="SAM" id="MobiDB-lite"/>
    </source>
</evidence>
<proteinExistence type="predicted"/>
<dbReference type="Gene3D" id="3.30.559.10">
    <property type="entry name" value="Chloramphenicol acetyltransferase-like domain"/>
    <property type="match status" value="1"/>
</dbReference>
<feature type="region of interest" description="Disordered" evidence="5">
    <location>
        <begin position="984"/>
        <end position="1008"/>
    </location>
</feature>
<dbReference type="InterPro" id="IPR023213">
    <property type="entry name" value="CAT-like_dom_sf"/>
</dbReference>
<sequence>MIRELLRRRGVPSAQQPTGIPRRVPGSRIPLSPLQEGMWFLDRLDPGSSAYVMANHAWLYGTLDPVALQSSINAVVARHEALRTTFVADDGRPEQSVLAVDDPLARVEVSLVDLAGQATAGVDPEASALALARTMGETGFDLERAPLLRVSLARLGADKHLLSLAVHHIIADERSVSIVLNEILTGYQHIVGGGPAVAPPPVQYPDYVVWQRTAFDDGAADRQRGFWAGQLAGASGVLDLPTDRPRPPVQTFAGSTAQFSIGDELTTALDELAQRTRCTRFMIVLAAFQVVLSRWTGQDDICVGSPVSTRSRPELQSVVGLMVNSLPLRTDLSGDPTLAEVLDRVKGVCLDSLEHADLPLDQMVQQADLVRDPSRNPLFQTMCVVNPAGGTREWSSGLTTRPVGIARETSRLDLTLVVFESAPALTAVVDYNTDLFDRSTIGRFFDRFTLVLQALTTAPGQRLSELDLLGTAGRRELADWNATARDYPVVDTLHELVRARAIADPDAPAVIDGEEVLSYGELDRRAEALARRLLAAGVGPDVPVGLAVPAGPAAIVGILGVLRAGGAYLPLDPTHPPARLLSLLHDAAAPVTLVAAAEADRFADYPGTLLVVDRTTPPESADEHPGRAAAGHPDQLAYVIYTSGSTGTPKGVMVSHRTAVNLALAFADLHGIGPGDRLLMLPPLSFDASVGDIFPALASGAALVVHRRPAELTGPGLLALCAERQITLVDAPAALWIRWVADLVDAPPPPESPLRVMMIGGEAAPTSAVRDWARITGGRVRVFNHYGPTEATVCATTFATLDATELPGVTHLPIGRPVPNVRVHLLDGKLRPVPVGVGGEVYIGGTAPARGYLNSPGLTAQRFVPDPFGPPGARLYRTGDLARHRPDGTLEFLGRTDRQVKIRGHRIEVGEVEAACAAQPGVAQAAVVVRDDGHGPRLVAYLVPAGAEPPSVAVIRSGLRQRLPDYLVPSGFAVLPELPLNSHGKLDQAALPPPEDGRGDHQPPSTDTERALAAIWAKLLSSGRPGADGSDDRRVESIGVRDSFFDLGGHSLLAGPLAARITATLGVGVPLRDLLEAADLAGMAALIDAAASGPARTGAGRTAPSTIRADAELPDDVCADLPAQPPARAPEAVLITGATGFLGAHLLADWLDNSTAELHCLVRAGTPDAAAVRVRENLIRYGLWRDGYADRLVGIPGDLGEPLLGLSRRDFDALADTVDTVLHNGGLVNFLYSYERLRPANVSGTLEVLRLAGSGRPSALHLVSTLGVFLTPDRRNGVVRESDRPDDCTGLGDGYNATKWASDALVRAARERGLPVSIYRPARITGHAGTGVGNADDYFSRLLKTFVQLGAAPDIRDDPADLAPVDYVAAGIGHLSREPDRWGQDFHFYNNATISFPDLAGALTDYGYPVTLLPYDRWRAALLDRPDVALAPFTPLFGAGVPERTQPYFDCSATEAALSSAGIICPPADTALVHSYLAWYVRAGFLEPPVRTVAGTIDATGRTDD</sequence>
<evidence type="ECO:0000256" key="4">
    <source>
        <dbReference type="ARBA" id="ARBA00022598"/>
    </source>
</evidence>
<dbReference type="Gene3D" id="1.10.1200.10">
    <property type="entry name" value="ACP-like"/>
    <property type="match status" value="1"/>
</dbReference>
<dbReference type="CDD" id="cd05930">
    <property type="entry name" value="A_NRPS"/>
    <property type="match status" value="1"/>
</dbReference>
<dbReference type="InterPro" id="IPR036291">
    <property type="entry name" value="NAD(P)-bd_dom_sf"/>
</dbReference>
<dbReference type="InterPro" id="IPR000873">
    <property type="entry name" value="AMP-dep_synth/lig_dom"/>
</dbReference>
<gene>
    <name evidence="7" type="ORF">ACFQ4H_23675</name>
</gene>
<dbReference type="Proteomes" id="UP001597260">
    <property type="component" value="Unassembled WGS sequence"/>
</dbReference>
<dbReference type="PIRSF" id="PIRSF001617">
    <property type="entry name" value="Alpha-AR"/>
    <property type="match status" value="1"/>
</dbReference>
<dbReference type="CDD" id="cd05235">
    <property type="entry name" value="SDR_e1"/>
    <property type="match status" value="1"/>
</dbReference>
<dbReference type="Gene3D" id="3.40.50.720">
    <property type="entry name" value="NAD(P)-binding Rossmann-like Domain"/>
    <property type="match status" value="1"/>
</dbReference>
<comment type="cofactor">
    <cofactor evidence="1">
        <name>pantetheine 4'-phosphate</name>
        <dbReference type="ChEBI" id="CHEBI:47942"/>
    </cofactor>
</comment>
<name>A0ABW3YK06_9ACTN</name>
<reference evidence="8" key="1">
    <citation type="journal article" date="2019" name="Int. J. Syst. Evol. Microbiol.">
        <title>The Global Catalogue of Microorganisms (GCM) 10K type strain sequencing project: providing services to taxonomists for standard genome sequencing and annotation.</title>
        <authorList>
            <consortium name="The Broad Institute Genomics Platform"/>
            <consortium name="The Broad Institute Genome Sequencing Center for Infectious Disease"/>
            <person name="Wu L."/>
            <person name="Ma J."/>
        </authorList>
    </citation>
    <scope>NUCLEOTIDE SEQUENCE [LARGE SCALE GENOMIC DNA]</scope>
    <source>
        <strain evidence="8">JCM 31037</strain>
    </source>
</reference>
<dbReference type="PANTHER" id="PTHR45527:SF1">
    <property type="entry name" value="FATTY ACID SYNTHASE"/>
    <property type="match status" value="1"/>
</dbReference>
<dbReference type="InterPro" id="IPR020845">
    <property type="entry name" value="AMP-binding_CS"/>
</dbReference>
<dbReference type="RefSeq" id="WP_377574262.1">
    <property type="nucleotide sequence ID" value="NZ_JBHTMP010000042.1"/>
</dbReference>
<dbReference type="SUPFAM" id="SSF51735">
    <property type="entry name" value="NAD(P)-binding Rossmann-fold domains"/>
    <property type="match status" value="1"/>
</dbReference>
<dbReference type="SUPFAM" id="SSF56801">
    <property type="entry name" value="Acetyl-CoA synthetase-like"/>
    <property type="match status" value="1"/>
</dbReference>
<organism evidence="7 8">
    <name type="scientific">Micromonospora sonneratiae</name>
    <dbReference type="NCBI Taxonomy" id="1184706"/>
    <lineage>
        <taxon>Bacteria</taxon>
        <taxon>Bacillati</taxon>
        <taxon>Actinomycetota</taxon>
        <taxon>Actinomycetes</taxon>
        <taxon>Micromonosporales</taxon>
        <taxon>Micromonosporaceae</taxon>
        <taxon>Micromonospora</taxon>
    </lineage>
</organism>
<keyword evidence="8" id="KW-1185">Reference proteome</keyword>
<dbReference type="PANTHER" id="PTHR45527">
    <property type="entry name" value="NONRIBOSOMAL PEPTIDE SYNTHETASE"/>
    <property type="match status" value="1"/>
</dbReference>
<feature type="domain" description="Carrier" evidence="6">
    <location>
        <begin position="1003"/>
        <end position="1091"/>
    </location>
</feature>
<dbReference type="Pfam" id="PF13193">
    <property type="entry name" value="AMP-binding_C"/>
    <property type="match status" value="1"/>
</dbReference>
<accession>A0ABW3YK06</accession>
<dbReference type="Gene3D" id="3.30.559.30">
    <property type="entry name" value="Nonribosomal peptide synthetase, condensation domain"/>
    <property type="match status" value="1"/>
</dbReference>
<dbReference type="InterPro" id="IPR001242">
    <property type="entry name" value="Condensation_dom"/>
</dbReference>
<dbReference type="Pfam" id="PF00550">
    <property type="entry name" value="PP-binding"/>
    <property type="match status" value="1"/>
</dbReference>
<evidence type="ECO:0000259" key="6">
    <source>
        <dbReference type="PROSITE" id="PS50075"/>
    </source>
</evidence>
<protein>
    <submittedName>
        <fullName evidence="7">Amino acid adenylation domain-containing protein</fullName>
    </submittedName>
</protein>
<dbReference type="PROSITE" id="PS00455">
    <property type="entry name" value="AMP_BINDING"/>
    <property type="match status" value="1"/>
</dbReference>
<dbReference type="InterPro" id="IPR045851">
    <property type="entry name" value="AMP-bd_C_sf"/>
</dbReference>
<evidence type="ECO:0000256" key="2">
    <source>
        <dbReference type="ARBA" id="ARBA00022450"/>
    </source>
</evidence>
<dbReference type="Pfam" id="PF07993">
    <property type="entry name" value="NAD_binding_4"/>
    <property type="match status" value="1"/>
</dbReference>
<dbReference type="SUPFAM" id="SSF52777">
    <property type="entry name" value="CoA-dependent acyltransferases"/>
    <property type="match status" value="2"/>
</dbReference>
<feature type="region of interest" description="Disordered" evidence="5">
    <location>
        <begin position="1"/>
        <end position="27"/>
    </location>
</feature>
<dbReference type="NCBIfam" id="TIGR01733">
    <property type="entry name" value="AA-adenyl-dom"/>
    <property type="match status" value="1"/>
</dbReference>
<dbReference type="CDD" id="cd19531">
    <property type="entry name" value="LCL_NRPS-like"/>
    <property type="match status" value="1"/>
</dbReference>
<dbReference type="PROSITE" id="PS50075">
    <property type="entry name" value="CARRIER"/>
    <property type="match status" value="1"/>
</dbReference>
<keyword evidence="3" id="KW-0597">Phosphoprotein</keyword>